<reference evidence="1 2" key="1">
    <citation type="submission" date="2019-05" db="EMBL/GenBank/DDBJ databases">
        <title>Another draft genome of Portunus trituberculatus and its Hox gene families provides insights of decapod evolution.</title>
        <authorList>
            <person name="Jeong J.-H."/>
            <person name="Song I."/>
            <person name="Kim S."/>
            <person name="Choi T."/>
            <person name="Kim D."/>
            <person name="Ryu S."/>
            <person name="Kim W."/>
        </authorList>
    </citation>
    <scope>NUCLEOTIDE SEQUENCE [LARGE SCALE GENOMIC DNA]</scope>
    <source>
        <tissue evidence="1">Muscle</tissue>
    </source>
</reference>
<evidence type="ECO:0000313" key="2">
    <source>
        <dbReference type="Proteomes" id="UP000324222"/>
    </source>
</evidence>
<gene>
    <name evidence="1" type="ORF">E2C01_037487</name>
</gene>
<keyword evidence="2" id="KW-1185">Reference proteome</keyword>
<dbReference type="EMBL" id="VSRR010006009">
    <property type="protein sequence ID" value="MPC43833.1"/>
    <property type="molecule type" value="Genomic_DNA"/>
</dbReference>
<sequence>MVAFPVLLVVSSRCGTSPVLEAFVAKVSEVKTEFHRRISEVQAEFRVRISDPQVQFCQNNLVTVT</sequence>
<dbReference type="Proteomes" id="UP000324222">
    <property type="component" value="Unassembled WGS sequence"/>
</dbReference>
<organism evidence="1 2">
    <name type="scientific">Portunus trituberculatus</name>
    <name type="common">Swimming crab</name>
    <name type="synonym">Neptunus trituberculatus</name>
    <dbReference type="NCBI Taxonomy" id="210409"/>
    <lineage>
        <taxon>Eukaryota</taxon>
        <taxon>Metazoa</taxon>
        <taxon>Ecdysozoa</taxon>
        <taxon>Arthropoda</taxon>
        <taxon>Crustacea</taxon>
        <taxon>Multicrustacea</taxon>
        <taxon>Malacostraca</taxon>
        <taxon>Eumalacostraca</taxon>
        <taxon>Eucarida</taxon>
        <taxon>Decapoda</taxon>
        <taxon>Pleocyemata</taxon>
        <taxon>Brachyura</taxon>
        <taxon>Eubrachyura</taxon>
        <taxon>Portunoidea</taxon>
        <taxon>Portunidae</taxon>
        <taxon>Portuninae</taxon>
        <taxon>Portunus</taxon>
    </lineage>
</organism>
<evidence type="ECO:0000313" key="1">
    <source>
        <dbReference type="EMBL" id="MPC43833.1"/>
    </source>
</evidence>
<accession>A0A5B7FFF5</accession>
<dbReference type="AlphaFoldDB" id="A0A5B7FFF5"/>
<name>A0A5B7FFF5_PORTR</name>
<proteinExistence type="predicted"/>
<protein>
    <submittedName>
        <fullName evidence="1">Uncharacterized protein</fullName>
    </submittedName>
</protein>
<comment type="caution">
    <text evidence="1">The sequence shown here is derived from an EMBL/GenBank/DDBJ whole genome shotgun (WGS) entry which is preliminary data.</text>
</comment>